<proteinExistence type="predicted"/>
<dbReference type="GeneID" id="71980034"/>
<dbReference type="AlphaFoldDB" id="A0A9Q8P461"/>
<dbReference type="KEGG" id="ffu:CLAFUR5_00156"/>
<reference evidence="1" key="2">
    <citation type="journal article" date="2022" name="Microb. Genom.">
        <title>A chromosome-scale genome assembly of the tomato pathogen Cladosporium fulvum reveals a compartmentalized genome architecture and the presence of a dispensable chromosome.</title>
        <authorList>
            <person name="Zaccaron A.Z."/>
            <person name="Chen L.H."/>
            <person name="Samaras A."/>
            <person name="Stergiopoulos I."/>
        </authorList>
    </citation>
    <scope>NUCLEOTIDE SEQUENCE</scope>
    <source>
        <strain evidence="1">Race5_Kim</strain>
    </source>
</reference>
<gene>
    <name evidence="1" type="ORF">CLAFUR5_00156</name>
</gene>
<protein>
    <recommendedName>
        <fullName evidence="3">Heterokaryon incompatibility domain-containing protein</fullName>
    </recommendedName>
</protein>
<evidence type="ECO:0000313" key="1">
    <source>
        <dbReference type="EMBL" id="UJO12524.1"/>
    </source>
</evidence>
<keyword evidence="2" id="KW-1185">Reference proteome</keyword>
<sequence length="430" mass="48119">MPKPVSSTAEERGKGVEVKVKKMDGHVEDHGKHSTISAFAKHLRSTGQQLLQNVADGAGDVLIEMKGQVFDLTLLAKAQYTGTRHGLCSACSSMPFGQFQPGVVSILAAPSTDILHPLHKMSKHESSCRFCGLVCQALDREVNNPWDLLGEKRKMSHTSSMHRVESELPDINNATAAEPSTTAAVRDEERPRTLSQLDHELVANVAFLVRLQRHRVLGWVWIDIKNPNHKDSGLVIIEVWGFGRNTRTEMSRISHFQLRVSSTSTIAQEGPSLRYANRLNTKRVDLSAMKFSLSHCQEEHDKDGDECSAPLYTRRPRKGLAPGIRLIDVKHLQIVEHPHPQAQYACLSYTWGGFEALTLERANLAKFTMPGGLDADRAHLPRTLRAAIEITKDLGWGIFGLMRYASVSMTMQRTNSIRSGKWIRYMAMQW</sequence>
<dbReference type="PANTHER" id="PTHR33112:SF12">
    <property type="entry name" value="HETEROKARYON INCOMPATIBILITY DOMAIN-CONTAINING PROTEIN"/>
    <property type="match status" value="1"/>
</dbReference>
<reference evidence="1" key="1">
    <citation type="submission" date="2021-12" db="EMBL/GenBank/DDBJ databases">
        <authorList>
            <person name="Zaccaron A."/>
            <person name="Stergiopoulos I."/>
        </authorList>
    </citation>
    <scope>NUCLEOTIDE SEQUENCE</scope>
    <source>
        <strain evidence="1">Race5_Kim</strain>
    </source>
</reference>
<dbReference type="Proteomes" id="UP000756132">
    <property type="component" value="Chromosome 1"/>
</dbReference>
<dbReference type="EMBL" id="CP090163">
    <property type="protein sequence ID" value="UJO12524.1"/>
    <property type="molecule type" value="Genomic_DNA"/>
</dbReference>
<evidence type="ECO:0000313" key="2">
    <source>
        <dbReference type="Proteomes" id="UP000756132"/>
    </source>
</evidence>
<dbReference type="OrthoDB" id="5135333at2759"/>
<accession>A0A9Q8P461</accession>
<dbReference type="PANTHER" id="PTHR33112">
    <property type="entry name" value="DOMAIN PROTEIN, PUTATIVE-RELATED"/>
    <property type="match status" value="1"/>
</dbReference>
<dbReference type="RefSeq" id="XP_047756890.1">
    <property type="nucleotide sequence ID" value="XM_047899304.1"/>
</dbReference>
<organism evidence="1 2">
    <name type="scientific">Passalora fulva</name>
    <name type="common">Tomato leaf mold</name>
    <name type="synonym">Cladosporium fulvum</name>
    <dbReference type="NCBI Taxonomy" id="5499"/>
    <lineage>
        <taxon>Eukaryota</taxon>
        <taxon>Fungi</taxon>
        <taxon>Dikarya</taxon>
        <taxon>Ascomycota</taxon>
        <taxon>Pezizomycotina</taxon>
        <taxon>Dothideomycetes</taxon>
        <taxon>Dothideomycetidae</taxon>
        <taxon>Mycosphaerellales</taxon>
        <taxon>Mycosphaerellaceae</taxon>
        <taxon>Fulvia</taxon>
    </lineage>
</organism>
<evidence type="ECO:0008006" key="3">
    <source>
        <dbReference type="Google" id="ProtNLM"/>
    </source>
</evidence>
<name>A0A9Q8P461_PASFU</name>